<evidence type="ECO:0000313" key="3">
    <source>
        <dbReference type="EMBL" id="CEF83373.1"/>
    </source>
</evidence>
<feature type="compositionally biased region" description="Basic and acidic residues" evidence="1">
    <location>
        <begin position="184"/>
        <end position="249"/>
    </location>
</feature>
<feature type="compositionally biased region" description="Polar residues" evidence="1">
    <location>
        <begin position="173"/>
        <end position="183"/>
    </location>
</feature>
<evidence type="ECO:0000256" key="1">
    <source>
        <dbReference type="SAM" id="MobiDB-lite"/>
    </source>
</evidence>
<name>A0A098DR83_GIBZE</name>
<dbReference type="STRING" id="229533.A0A098DR83"/>
<dbReference type="EnsemblFungi" id="CEF83373">
    <property type="protein sequence ID" value="CEF83373"/>
    <property type="gene ID" value="FGRRES_16706"/>
</dbReference>
<protein>
    <submittedName>
        <fullName evidence="3">Chromosome 4, complete genome</fullName>
    </submittedName>
</protein>
<sequence>MPDRSPSYDSRDGSSPEPERNRERPVDRDKGREKEKEKEIRDRERDRARDRERDKERDQYRDMERDLDRDIDRDIDRDVDRDIERDKERDKERDREKEKIRDRDRLLNDKKDKEREKPLDEKKDRIKPMDDIRDSRDNSPGDRRGDRNKPLNDGRDIRDKSPDDRRDRDRNKPLNNRMDSFDSSPDKKDRKPLNSRRDSYDSSPDKRDRKPLNNRKDSYDSLLDKKDRKPLNNRKDSYDSLLDKKDRKPLNSRKYSYDSLLDKDRKPLDDRRDSRDRSPDDRRDRDRSKPLNNRRNSFDSLPDKKDRKPLDDRRDSRDRSPDDKRYQDRNRPLDDPRDSRDRSPEDRRDRDRNRPLDDRRDSRDRSPDDRRDRDRVRQFDDRRDSRDRSLDGRRDSRDYGKDRDYDDPRDSRHDVGRDHVNGRDRLKDRDVDRRRDSRITPRVAREPRDHPPSASKRNSITGRLLGSFRAARGGGDKEKEIPIPAAAASIQRRASTAVTKGSPVTRIREWLDACNAEHHHHCALSSESDVPTWRPTWLVDVVDRRLVKATTKDRYLALSYVNGSHRNEPQEFMQLLKSNLAAFEDRLPNLDMPQTYLDAMWLAKKLGIRYIWIDRICITQDNREEMEDHTKHMAYVFANAYLVIVAASGDIHTGLPSLDPKRSTRGIRTTGRTHQELVAASSWYTRGWTLVERIYSRRSVFFFEDSVTWECHCDTWQGSPNSVMKKLRGGRQECVGAIPDAVFAFQHPRWPDLDEYARYVMEYSARKLTLVDDTLPAFSGITHVLSRSFPGGFIYGMPIMFLDIALLWRPHASIRRRALSRPPFLPSWSWMGWWFDNIPVDLTLWRAAADYVEEARTGKRGQESKRYRSAHAFRIRPTVSWSLTDRASTVPLMNTGLQYNNLRSRRVPNTELPMGWSRSGSHYVHDSDETALFKYPVPVEDPHDSGGYEPAVGEQAYPGPLLSFRTTSGFFEIEFHTTLAHRERPNPPLAVGTIWNKAGRWAGQFRAHDAWLGIQSSNYDGEERLEFICISIATERKGSHVFDTDKFEEHMDADGMVDFVNVLWIERIGDIAYRRGVGQILLKTWEAQAKDEVAVLLG</sequence>
<reference evidence="4 5" key="2">
    <citation type="journal article" date="2010" name="Nature">
        <title>Comparative genomics reveals mobile pathogenicity chromosomes in Fusarium.</title>
        <authorList>
            <person name="Ma L.J."/>
            <person name="van der Does H.C."/>
            <person name="Borkovich K.A."/>
            <person name="Coleman J.J."/>
            <person name="Daboussi M.J."/>
            <person name="Di Pietro A."/>
            <person name="Dufresne M."/>
            <person name="Freitag M."/>
            <person name="Grabherr M."/>
            <person name="Henrissat B."/>
            <person name="Houterman P.M."/>
            <person name="Kang S."/>
            <person name="Shim W.B."/>
            <person name="Woloshuk C."/>
            <person name="Xie X."/>
            <person name="Xu J.R."/>
            <person name="Antoniw J."/>
            <person name="Baker S.E."/>
            <person name="Bluhm B.H."/>
            <person name="Breakspear A."/>
            <person name="Brown D.W."/>
            <person name="Butchko R.A."/>
            <person name="Chapman S."/>
            <person name="Coulson R."/>
            <person name="Coutinho P.M."/>
            <person name="Danchin E.G."/>
            <person name="Diener A."/>
            <person name="Gale L.R."/>
            <person name="Gardiner D.M."/>
            <person name="Goff S."/>
            <person name="Hammond-Kosack K.E."/>
            <person name="Hilburn K."/>
            <person name="Hua-Van A."/>
            <person name="Jonkers W."/>
            <person name="Kazan K."/>
            <person name="Kodira C.D."/>
            <person name="Koehrsen M."/>
            <person name="Kumar L."/>
            <person name="Lee Y.H."/>
            <person name="Li L."/>
            <person name="Manners J.M."/>
            <person name="Miranda-Saavedra D."/>
            <person name="Mukherjee M."/>
            <person name="Park G."/>
            <person name="Park J."/>
            <person name="Park S.Y."/>
            <person name="Proctor R.H."/>
            <person name="Regev A."/>
            <person name="Ruiz-Roldan M.C."/>
            <person name="Sain D."/>
            <person name="Sakthikumar S."/>
            <person name="Sykes S."/>
            <person name="Schwartz D.C."/>
            <person name="Turgeon B.G."/>
            <person name="Wapinski I."/>
            <person name="Yoder O."/>
            <person name="Young S."/>
            <person name="Zeng Q."/>
            <person name="Zhou S."/>
            <person name="Galagan J."/>
            <person name="Cuomo C.A."/>
            <person name="Kistler H.C."/>
            <person name="Rep M."/>
        </authorList>
    </citation>
    <scope>GENOME REANNOTATION</scope>
    <source>
        <strain evidence="5">ATCC MYA-4620 / CBS 123657 / FGSC 9075 / NRRL 31084 / PH-1</strain>
        <strain evidence="4">PH-1 / ATCC MYA-4620 / FGSC 9075 / NRRL 31084</strain>
    </source>
</reference>
<dbReference type="eggNOG" id="ENOG502SCMZ">
    <property type="taxonomic scope" value="Eukaryota"/>
</dbReference>
<dbReference type="Pfam" id="PF06985">
    <property type="entry name" value="HET"/>
    <property type="match status" value="1"/>
</dbReference>
<feature type="compositionally biased region" description="Basic and acidic residues" evidence="1">
    <location>
        <begin position="260"/>
        <end position="289"/>
    </location>
</feature>
<accession>A0A0E0SAB0</accession>
<feature type="compositionally biased region" description="Basic and acidic residues" evidence="1">
    <location>
        <begin position="301"/>
        <end position="451"/>
    </location>
</feature>
<dbReference type="PANTHER" id="PTHR33112">
    <property type="entry name" value="DOMAIN PROTEIN, PUTATIVE-RELATED"/>
    <property type="match status" value="1"/>
</dbReference>
<dbReference type="VEuPathDB" id="FungiDB:FGRAMPH1_01G23037"/>
<dbReference type="EMBL" id="HG970335">
    <property type="protein sequence ID" value="CEF83373.1"/>
    <property type="molecule type" value="Genomic_DNA"/>
</dbReference>
<dbReference type="PANTHER" id="PTHR33112:SF1">
    <property type="entry name" value="HETEROKARYON INCOMPATIBILITY DOMAIN-CONTAINING PROTEIN"/>
    <property type="match status" value="1"/>
</dbReference>
<reference evidence="4" key="4">
    <citation type="submission" date="2017-01" db="UniProtKB">
        <authorList>
            <consortium name="EnsemblFungi"/>
        </authorList>
    </citation>
    <scope>IDENTIFICATION</scope>
    <source>
        <strain evidence="4">PH-1 / ATCC MYA-4620 / FGSC 9075 / NRRL 31084</strain>
    </source>
</reference>
<dbReference type="AlphaFoldDB" id="A0A098DR83"/>
<dbReference type="Proteomes" id="UP000070720">
    <property type="component" value="Chromosome 4"/>
</dbReference>
<reference evidence="4 5" key="1">
    <citation type="journal article" date="2007" name="Science">
        <title>The Fusarium graminearum genome reveals a link between localized polymorphism and pathogen specialization.</title>
        <authorList>
            <person name="Cuomo C.A."/>
            <person name="Gueldener U."/>
            <person name="Xu J.-R."/>
            <person name="Trail F."/>
            <person name="Turgeon B.G."/>
            <person name="Di Pietro A."/>
            <person name="Walton J.D."/>
            <person name="Ma L.-J."/>
            <person name="Baker S.E."/>
            <person name="Rep M."/>
            <person name="Adam G."/>
            <person name="Antoniw J."/>
            <person name="Baldwin T."/>
            <person name="Calvo S.E."/>
            <person name="Chang Y.-L."/>
            <person name="DeCaprio D."/>
            <person name="Gale L.R."/>
            <person name="Gnerre S."/>
            <person name="Goswami R.S."/>
            <person name="Hammond-Kosack K."/>
            <person name="Harris L.J."/>
            <person name="Hilburn K."/>
            <person name="Kennell J.C."/>
            <person name="Kroken S."/>
            <person name="Magnuson J.K."/>
            <person name="Mannhaupt G."/>
            <person name="Mauceli E.W."/>
            <person name="Mewes H.-W."/>
            <person name="Mitterbauer R."/>
            <person name="Muehlbauer G."/>
            <person name="Muensterkoetter M."/>
            <person name="Nelson D."/>
            <person name="O'Donnell K."/>
            <person name="Ouellet T."/>
            <person name="Qi W."/>
            <person name="Quesneville H."/>
            <person name="Roncero M.I.G."/>
            <person name="Seong K.-Y."/>
            <person name="Tetko I.V."/>
            <person name="Urban M."/>
            <person name="Waalwijk C."/>
            <person name="Ward T.J."/>
            <person name="Yao J."/>
            <person name="Birren B.W."/>
            <person name="Kistler H.C."/>
        </authorList>
    </citation>
    <scope>NUCLEOTIDE SEQUENCE [LARGE SCALE GENOMIC DNA]</scope>
    <source>
        <strain evidence="5">ATCC MYA-4620 / CBS 123657 / FGSC 9075 / NRRL 31084 / PH-1</strain>
        <strain evidence="4">PH-1 / ATCC MYA-4620 / FGSC 9075 / NRRL 31084</strain>
    </source>
</reference>
<keyword evidence="5" id="KW-1185">Reference proteome</keyword>
<feature type="compositionally biased region" description="Basic and acidic residues" evidence="1">
    <location>
        <begin position="9"/>
        <end position="172"/>
    </location>
</feature>
<dbReference type="InParanoid" id="A0A098DR83"/>
<evidence type="ECO:0000313" key="4">
    <source>
        <dbReference type="EnsemblFungi" id="CEF83373"/>
    </source>
</evidence>
<evidence type="ECO:0000259" key="2">
    <source>
        <dbReference type="Pfam" id="PF06985"/>
    </source>
</evidence>
<feature type="domain" description="Heterokaryon incompatibility" evidence="2">
    <location>
        <begin position="555"/>
        <end position="692"/>
    </location>
</feature>
<evidence type="ECO:0000313" key="5">
    <source>
        <dbReference type="Proteomes" id="UP000070720"/>
    </source>
</evidence>
<dbReference type="InterPro" id="IPR010730">
    <property type="entry name" value="HET"/>
</dbReference>
<feature type="region of interest" description="Disordered" evidence="1">
    <location>
        <begin position="1"/>
        <end position="464"/>
    </location>
</feature>
<proteinExistence type="predicted"/>
<organism evidence="3 5">
    <name type="scientific">Gibberella zeae (strain ATCC MYA-4620 / CBS 123657 / FGSC 9075 / NRRL 31084 / PH-1)</name>
    <name type="common">Wheat head blight fungus</name>
    <name type="synonym">Fusarium graminearum</name>
    <dbReference type="NCBI Taxonomy" id="229533"/>
    <lineage>
        <taxon>Eukaryota</taxon>
        <taxon>Fungi</taxon>
        <taxon>Dikarya</taxon>
        <taxon>Ascomycota</taxon>
        <taxon>Pezizomycotina</taxon>
        <taxon>Sordariomycetes</taxon>
        <taxon>Hypocreomycetidae</taxon>
        <taxon>Hypocreales</taxon>
        <taxon>Nectriaceae</taxon>
        <taxon>Fusarium</taxon>
    </lineage>
</organism>
<accession>A0A098DR83</accession>
<gene>
    <name evidence="3" type="ORF">FGRAMPH1_01T23037</name>
</gene>
<reference evidence="3 5" key="3">
    <citation type="journal article" date="2015" name="BMC Genomics">
        <title>The completed genome sequence of the pathogenic ascomycete fungus Fusarium graminearum.</title>
        <authorList>
            <person name="King R."/>
            <person name="Urban M."/>
            <person name="Hammond-Kosack M.C."/>
            <person name="Hassani-Pak K."/>
            <person name="Hammond-Kosack K.E."/>
        </authorList>
    </citation>
    <scope>NUCLEOTIDE SEQUENCE [LARGE SCALE GENOMIC DNA]</scope>
    <source>
        <strain evidence="5">ATCC MYA-4620 / CBS 123657 / FGSC 9075 / NRRL 31084 / PH-1</strain>
        <strain evidence="3">PH-1</strain>
    </source>
</reference>